<dbReference type="PANTHER" id="PTHR43037:SF4">
    <property type="entry name" value="PEPTIDASE S9 PROLYL OLIGOPEPTIDASE CATALYTIC DOMAIN-CONTAINING PROTEIN"/>
    <property type="match status" value="1"/>
</dbReference>
<dbReference type="GO" id="GO:0008236">
    <property type="term" value="F:serine-type peptidase activity"/>
    <property type="evidence" value="ECO:0007669"/>
    <property type="project" value="InterPro"/>
</dbReference>
<dbReference type="OrthoDB" id="449091at2759"/>
<protein>
    <recommendedName>
        <fullName evidence="2">Peptidase S9 prolyl oligopeptidase catalytic domain-containing protein</fullName>
    </recommendedName>
</protein>
<dbReference type="PANTHER" id="PTHR43037">
    <property type="entry name" value="UNNAMED PRODUCT-RELATED"/>
    <property type="match status" value="1"/>
</dbReference>
<dbReference type="SUPFAM" id="SSF53474">
    <property type="entry name" value="alpha/beta-Hydrolases"/>
    <property type="match status" value="1"/>
</dbReference>
<dbReference type="Pfam" id="PF00326">
    <property type="entry name" value="Peptidase_S9"/>
    <property type="match status" value="1"/>
</dbReference>
<sequence length="821" mass="89895">MYLKRVLCPEQPMGCAWPFPEAEWSADSLTYHGGFHSLNRSNSTYPSSLTEDGTVGWSTTPLKDNRVDINFPDVDWTWHRSVYGWSALQTSSWARGVLTVCGDEDKEKVFRVYITGAGEFWVGDKQYFGGDFFSYQRSPVVIRLKPGQHVLEVRATGDVRAFGGVSNIGFGVKIEEGGGVTAGEVVVPDLGEGGGLVSEWVSVGVRNEENEWVVVTGVKGKGLEIREFGKVRLAPGQTRPVKFRVADMPANITKLDLGIRYQIEGSKEKEKIINVSTDLTKVGRFEPQKYTFLHPSGIVSFADLRPPSINATCSSNKLPILPSLHGAGVDASSPQSKSGYDSLPDLCAWLLLPSGVTTWSGDDWHRWGLPDVEAAISAIPAWIQKTKWQRQDVDLKKWLVTGHSNGGQGTWYLLSHRSDNVIAAAPLSGYLSIPAYVPYNLWHESDPRAMGQVKAALTSYNHALVVPNMIGTPIYQQHGAADDNVPAWHSRRMHELLVEAGGDSAYAEVQGKGHFWEGVMTEGKLGGWLEEQLERGEVLELREKFEVIVASPGDMGSRGGILVEQVVEEGVLAKMVVTRSGDVWMIETSNVRRWRFGPERQGMPRPTRVMVDEHDLKVPGNGGTFLLSDDGAWIIDITEKWTEIERYGTQWGGLDAILSSTGPFTIVTPPSSEGYYDDIALDVARNLYQYFAADTVLSNSYDGATGNAIHLGSESCGPVGVTATHLEILTSGGRKRRYKLETGMGAVWLCPLDGGRLKMMVWGMDEAGMRLAARLVPTRTGVGAPAFVVLGEEAKWKGVGGVKAIGAVDYRWRASEGAFLG</sequence>
<dbReference type="EMBL" id="HF935290">
    <property type="protein sequence ID" value="CCX06474.1"/>
    <property type="molecule type" value="Genomic_DNA"/>
</dbReference>
<evidence type="ECO:0000313" key="4">
    <source>
        <dbReference type="Proteomes" id="UP000018144"/>
    </source>
</evidence>
<dbReference type="STRING" id="1076935.U4L8K4"/>
<dbReference type="AlphaFoldDB" id="U4L8K4"/>
<keyword evidence="4" id="KW-1185">Reference proteome</keyword>
<organism evidence="3 4">
    <name type="scientific">Pyronema omphalodes (strain CBS 100304)</name>
    <name type="common">Pyronema confluens</name>
    <dbReference type="NCBI Taxonomy" id="1076935"/>
    <lineage>
        <taxon>Eukaryota</taxon>
        <taxon>Fungi</taxon>
        <taxon>Dikarya</taxon>
        <taxon>Ascomycota</taxon>
        <taxon>Pezizomycotina</taxon>
        <taxon>Pezizomycetes</taxon>
        <taxon>Pezizales</taxon>
        <taxon>Pyronemataceae</taxon>
        <taxon>Pyronema</taxon>
    </lineage>
</organism>
<evidence type="ECO:0000256" key="1">
    <source>
        <dbReference type="ARBA" id="ARBA00022729"/>
    </source>
</evidence>
<proteinExistence type="predicted"/>
<name>U4L8K4_PYROM</name>
<gene>
    <name evidence="3" type="ORF">PCON_06061</name>
</gene>
<dbReference type="eggNOG" id="ENOG502QS8J">
    <property type="taxonomic scope" value="Eukaryota"/>
</dbReference>
<evidence type="ECO:0000313" key="3">
    <source>
        <dbReference type="EMBL" id="CCX06474.1"/>
    </source>
</evidence>
<evidence type="ECO:0000259" key="2">
    <source>
        <dbReference type="Pfam" id="PF00326"/>
    </source>
</evidence>
<dbReference type="GO" id="GO:0006508">
    <property type="term" value="P:proteolysis"/>
    <property type="evidence" value="ECO:0007669"/>
    <property type="project" value="InterPro"/>
</dbReference>
<feature type="domain" description="Peptidase S9 prolyl oligopeptidase catalytic" evidence="2">
    <location>
        <begin position="360"/>
        <end position="518"/>
    </location>
</feature>
<reference evidence="3 4" key="1">
    <citation type="journal article" date="2013" name="PLoS Genet.">
        <title>The genome and development-dependent transcriptomes of Pyronema confluens: a window into fungal evolution.</title>
        <authorList>
            <person name="Traeger S."/>
            <person name="Altegoer F."/>
            <person name="Freitag M."/>
            <person name="Gabaldon T."/>
            <person name="Kempken F."/>
            <person name="Kumar A."/>
            <person name="Marcet-Houben M."/>
            <person name="Poggeler S."/>
            <person name="Stajich J.E."/>
            <person name="Nowrousian M."/>
        </authorList>
    </citation>
    <scope>NUCLEOTIDE SEQUENCE [LARGE SCALE GENOMIC DNA]</scope>
    <source>
        <strain evidence="4">CBS 100304</strain>
        <tissue evidence="3">Vegetative mycelium</tissue>
    </source>
</reference>
<dbReference type="Gene3D" id="3.40.50.1820">
    <property type="entry name" value="alpha/beta hydrolase"/>
    <property type="match status" value="1"/>
</dbReference>
<dbReference type="Proteomes" id="UP000018144">
    <property type="component" value="Unassembled WGS sequence"/>
</dbReference>
<accession>U4L8K4</accession>
<dbReference type="OMA" id="HAREQHF"/>
<dbReference type="InterPro" id="IPR001375">
    <property type="entry name" value="Peptidase_S9_cat"/>
</dbReference>
<dbReference type="InterPro" id="IPR029058">
    <property type="entry name" value="AB_hydrolase_fold"/>
</dbReference>
<keyword evidence="1" id="KW-0732">Signal</keyword>
<dbReference type="InterPro" id="IPR050955">
    <property type="entry name" value="Plant_Biomass_Hydrol_Est"/>
</dbReference>